<sequence>MRGGRCTRSAASPSTARGLRRQIAGDGSGGGADAPAAEGGGGRGPAPAVAGVLYKWTNFGKGWRRRLFLLRGGVLTYYKLRRPAAQPLAAGEDGGGVRVIGAASAWVSGAPATRIKSRSASCTSRSHHFARVNQMTDGSI</sequence>
<evidence type="ECO:0000256" key="1">
    <source>
        <dbReference type="SAM" id="MobiDB-lite"/>
    </source>
</evidence>
<name>A0A6V7PWM0_ANACO</name>
<dbReference type="InterPro" id="IPR011993">
    <property type="entry name" value="PH-like_dom_sf"/>
</dbReference>
<evidence type="ECO:0000313" key="2">
    <source>
        <dbReference type="EMBL" id="CAD1835125.1"/>
    </source>
</evidence>
<evidence type="ECO:0008006" key="3">
    <source>
        <dbReference type="Google" id="ProtNLM"/>
    </source>
</evidence>
<protein>
    <recommendedName>
        <fullName evidence="3">PH domain-containing protein</fullName>
    </recommendedName>
</protein>
<feature type="region of interest" description="Disordered" evidence="1">
    <location>
        <begin position="1"/>
        <end position="45"/>
    </location>
</feature>
<dbReference type="EMBL" id="LR862153">
    <property type="protein sequence ID" value="CAD1835125.1"/>
    <property type="molecule type" value="Genomic_DNA"/>
</dbReference>
<organism evidence="2">
    <name type="scientific">Ananas comosus var. bracteatus</name>
    <name type="common">red pineapple</name>
    <dbReference type="NCBI Taxonomy" id="296719"/>
    <lineage>
        <taxon>Eukaryota</taxon>
        <taxon>Viridiplantae</taxon>
        <taxon>Streptophyta</taxon>
        <taxon>Embryophyta</taxon>
        <taxon>Tracheophyta</taxon>
        <taxon>Spermatophyta</taxon>
        <taxon>Magnoliopsida</taxon>
        <taxon>Liliopsida</taxon>
        <taxon>Poales</taxon>
        <taxon>Bromeliaceae</taxon>
        <taxon>Bromelioideae</taxon>
        <taxon>Ananas</taxon>
    </lineage>
</organism>
<accession>A0A6V7PWM0</accession>
<dbReference type="AlphaFoldDB" id="A0A6V7PWM0"/>
<reference evidence="2" key="1">
    <citation type="submission" date="2020-07" db="EMBL/GenBank/DDBJ databases">
        <authorList>
            <person name="Lin J."/>
        </authorList>
    </citation>
    <scope>NUCLEOTIDE SEQUENCE</scope>
</reference>
<gene>
    <name evidence="2" type="ORF">CB5_LOCUS18336</name>
</gene>
<dbReference type="SUPFAM" id="SSF50729">
    <property type="entry name" value="PH domain-like"/>
    <property type="match status" value="1"/>
</dbReference>
<proteinExistence type="predicted"/>
<feature type="compositionally biased region" description="Gly residues" evidence="1">
    <location>
        <begin position="26"/>
        <end position="44"/>
    </location>
</feature>
<dbReference type="Gene3D" id="2.30.29.30">
    <property type="entry name" value="Pleckstrin-homology domain (PH domain)/Phosphotyrosine-binding domain (PTB)"/>
    <property type="match status" value="1"/>
</dbReference>